<dbReference type="OrthoDB" id="425534at2759"/>
<dbReference type="STRING" id="45235.A0A2K3Q6T7"/>
<organism evidence="5 6">
    <name type="scientific">Tolypocladium capitatum</name>
    <dbReference type="NCBI Taxonomy" id="45235"/>
    <lineage>
        <taxon>Eukaryota</taxon>
        <taxon>Fungi</taxon>
        <taxon>Dikarya</taxon>
        <taxon>Ascomycota</taxon>
        <taxon>Pezizomycotina</taxon>
        <taxon>Sordariomycetes</taxon>
        <taxon>Hypocreomycetidae</taxon>
        <taxon>Hypocreales</taxon>
        <taxon>Ophiocordycipitaceae</taxon>
        <taxon>Tolypocladium</taxon>
    </lineage>
</organism>
<dbReference type="EMBL" id="NRSZ01001118">
    <property type="protein sequence ID" value="PNY23285.1"/>
    <property type="molecule type" value="Genomic_DNA"/>
</dbReference>
<evidence type="ECO:0000259" key="4">
    <source>
        <dbReference type="Pfam" id="PF08386"/>
    </source>
</evidence>
<reference evidence="5 6" key="1">
    <citation type="submission" date="2017-08" db="EMBL/GenBank/DDBJ databases">
        <title>Harnessing the power of phylogenomics to disentangle the directionality and signatures of interkingdom host jumping in the parasitic fungal genus Tolypocladium.</title>
        <authorList>
            <person name="Quandt C.A."/>
            <person name="Patterson W."/>
            <person name="Spatafora J.W."/>
        </authorList>
    </citation>
    <scope>NUCLEOTIDE SEQUENCE [LARGE SCALE GENOMIC DNA]</scope>
    <source>
        <strain evidence="5 6">CBS 113982</strain>
    </source>
</reference>
<dbReference type="Proteomes" id="UP000236621">
    <property type="component" value="Unassembled WGS sequence"/>
</dbReference>
<keyword evidence="6" id="KW-1185">Reference proteome</keyword>
<dbReference type="Gene3D" id="3.40.50.1820">
    <property type="entry name" value="alpha/beta hydrolase"/>
    <property type="match status" value="1"/>
</dbReference>
<dbReference type="PANTHER" id="PTHR43248:SF25">
    <property type="entry name" value="AB HYDROLASE-1 DOMAIN-CONTAINING PROTEIN-RELATED"/>
    <property type="match status" value="1"/>
</dbReference>
<dbReference type="PANTHER" id="PTHR43248">
    <property type="entry name" value="2-SUCCINYL-6-HYDROXY-2,4-CYCLOHEXADIENE-1-CARBOXYLATE SYNTHASE"/>
    <property type="match status" value="1"/>
</dbReference>
<keyword evidence="2" id="KW-0378">Hydrolase</keyword>
<evidence type="ECO:0000256" key="2">
    <source>
        <dbReference type="ARBA" id="ARBA00022801"/>
    </source>
</evidence>
<comment type="caution">
    <text evidence="5">The sequence shown here is derived from an EMBL/GenBank/DDBJ whole genome shotgun (WGS) entry which is preliminary data.</text>
</comment>
<dbReference type="InterPro" id="IPR000073">
    <property type="entry name" value="AB_hydrolase_1"/>
</dbReference>
<evidence type="ECO:0000313" key="5">
    <source>
        <dbReference type="EMBL" id="PNY23285.1"/>
    </source>
</evidence>
<gene>
    <name evidence="5" type="ORF">TCAP_06770</name>
</gene>
<dbReference type="InterPro" id="IPR051601">
    <property type="entry name" value="Serine_prot/Carboxylest_S33"/>
</dbReference>
<proteinExistence type="inferred from homology"/>
<accession>A0A2K3Q6T7</accession>
<name>A0A2K3Q6T7_9HYPO</name>
<evidence type="ECO:0000256" key="1">
    <source>
        <dbReference type="ARBA" id="ARBA00010088"/>
    </source>
</evidence>
<feature type="domain" description="Peptidase S33 tripeptidyl aminopeptidase-like C-terminal" evidence="4">
    <location>
        <begin position="463"/>
        <end position="563"/>
    </location>
</feature>
<evidence type="ECO:0000313" key="6">
    <source>
        <dbReference type="Proteomes" id="UP000236621"/>
    </source>
</evidence>
<evidence type="ECO:0000259" key="3">
    <source>
        <dbReference type="Pfam" id="PF00561"/>
    </source>
</evidence>
<dbReference type="AlphaFoldDB" id="A0A2K3Q6T7"/>
<protein>
    <submittedName>
        <fullName evidence="5">Carboxylesterase A</fullName>
    </submittedName>
</protein>
<dbReference type="InterPro" id="IPR013595">
    <property type="entry name" value="Pept_S33_TAP-like_C"/>
</dbReference>
<dbReference type="SUPFAM" id="SSF53474">
    <property type="entry name" value="alpha/beta-Hydrolases"/>
    <property type="match status" value="1"/>
</dbReference>
<dbReference type="Pfam" id="PF00561">
    <property type="entry name" value="Abhydrolase_1"/>
    <property type="match status" value="1"/>
</dbReference>
<comment type="similarity">
    <text evidence="1">Belongs to the peptidase S33 family.</text>
</comment>
<dbReference type="Pfam" id="PF08386">
    <property type="entry name" value="Abhydrolase_4"/>
    <property type="match status" value="1"/>
</dbReference>
<dbReference type="GO" id="GO:0016787">
    <property type="term" value="F:hydrolase activity"/>
    <property type="evidence" value="ECO:0007669"/>
    <property type="project" value="UniProtKB-KW"/>
</dbReference>
<dbReference type="InterPro" id="IPR029058">
    <property type="entry name" value="AB_hydrolase_fold"/>
</dbReference>
<sequence>MAEKMLPGEAQPLQLQRRTSNRSFKAPIIAVLGLLATISVWSKFQHPVMLGDDNGTSPSWSWEETKPSKILQWTKCYDDALECARLDVPMDWMDPSENERVTLGVVKLAAKSKENPLPPVFINPGGPGVSGVYLVQQRGAELQTIVGDNQDIISWDPRGVGVSTPRIECWGSAQKRALWTMRESAVIDERTGLLYDTYSRGLAYNDACEKALNDTNILKHLSTAYHARDMLEILDGTGFPKLRYWGLSYGTALGGAFAGLFPDRVERLVSDGNVDYNEWFGKGLRSQLTDTDTIFDAFDSACHMAGRERCAFWAPSAKAIQERRASLLDGLKKRPVLIPASSRDGGPEMPERVTYSKVQRLTQALVFAPARTFGILAFVYATLEAGNGRPYYDVQQAVRAAAGGGGAELLCSPTDTPATMPQETFLEPDAFPGIMCSDSRAPDSLEEFEEYVRVLRASSRWMGATNADIGATCVGKTIKPKWRFTTDDIKADTAYPILYIGNVADNVTPLASAYNNSAHFPSSAVLVQKSYGHCSIAAPSTCTARHIQAYFQNGTLPTSGTVCEQDYGLFGMPAPGDVNVLGRRDELERAVHELARTAVFGMQYAL</sequence>
<feature type="domain" description="AB hydrolase-1" evidence="3">
    <location>
        <begin position="118"/>
        <end position="297"/>
    </location>
</feature>